<evidence type="ECO:0000313" key="1">
    <source>
        <dbReference type="EMBL" id="VDP64526.1"/>
    </source>
</evidence>
<keyword evidence="2" id="KW-1185">Reference proteome</keyword>
<organism evidence="3">
    <name type="scientific">Schistosoma curassoni</name>
    <dbReference type="NCBI Taxonomy" id="6186"/>
    <lineage>
        <taxon>Eukaryota</taxon>
        <taxon>Metazoa</taxon>
        <taxon>Spiralia</taxon>
        <taxon>Lophotrochozoa</taxon>
        <taxon>Platyhelminthes</taxon>
        <taxon>Trematoda</taxon>
        <taxon>Digenea</taxon>
        <taxon>Strigeidida</taxon>
        <taxon>Schistosomatoidea</taxon>
        <taxon>Schistosomatidae</taxon>
        <taxon>Schistosoma</taxon>
    </lineage>
</organism>
<accession>A0A183KS88</accession>
<dbReference type="AlphaFoldDB" id="A0A183KS88"/>
<dbReference type="WBParaSite" id="SCUD_0001792801-mRNA-1">
    <property type="protein sequence ID" value="SCUD_0001792801-mRNA-1"/>
    <property type="gene ID" value="SCUD_0001792801"/>
</dbReference>
<protein>
    <submittedName>
        <fullName evidence="3">DUF3700 domain-containing protein</fullName>
    </submittedName>
</protein>
<evidence type="ECO:0000313" key="3">
    <source>
        <dbReference type="WBParaSite" id="SCUD_0001792801-mRNA-1"/>
    </source>
</evidence>
<dbReference type="EMBL" id="UZAK01040397">
    <property type="protein sequence ID" value="VDP64526.1"/>
    <property type="molecule type" value="Genomic_DNA"/>
</dbReference>
<name>A0A183KS88_9TREM</name>
<reference evidence="1 2" key="2">
    <citation type="submission" date="2018-11" db="EMBL/GenBank/DDBJ databases">
        <authorList>
            <consortium name="Pathogen Informatics"/>
        </authorList>
    </citation>
    <scope>NUCLEOTIDE SEQUENCE [LARGE SCALE GENOMIC DNA]</scope>
    <source>
        <strain evidence="1">Dakar</strain>
        <strain evidence="2">Dakar, Senegal</strain>
    </source>
</reference>
<proteinExistence type="predicted"/>
<reference evidence="3" key="1">
    <citation type="submission" date="2016-06" db="UniProtKB">
        <authorList>
            <consortium name="WormBaseParasite"/>
        </authorList>
    </citation>
    <scope>IDENTIFICATION</scope>
</reference>
<dbReference type="Proteomes" id="UP000279833">
    <property type="component" value="Unassembled WGS sequence"/>
</dbReference>
<sequence>MLIGCTQLLVKKFVEMGSKRTIKGCGRTVACVVEE</sequence>
<gene>
    <name evidence="1" type="ORF">SCUD_LOCUS17925</name>
</gene>
<evidence type="ECO:0000313" key="2">
    <source>
        <dbReference type="Proteomes" id="UP000279833"/>
    </source>
</evidence>